<evidence type="ECO:0000313" key="3">
    <source>
        <dbReference type="Proteomes" id="UP000004478"/>
    </source>
</evidence>
<organism evidence="2 3">
    <name type="scientific">Cecembia lonarensis (strain CCUG 58316 / KCTC 22772 / LW9)</name>
    <dbReference type="NCBI Taxonomy" id="1225176"/>
    <lineage>
        <taxon>Bacteria</taxon>
        <taxon>Pseudomonadati</taxon>
        <taxon>Bacteroidota</taxon>
        <taxon>Cytophagia</taxon>
        <taxon>Cytophagales</taxon>
        <taxon>Cyclobacteriaceae</taxon>
        <taxon>Cecembia</taxon>
    </lineage>
</organism>
<evidence type="ECO:0000313" key="2">
    <source>
        <dbReference type="EMBL" id="EKB49301.1"/>
    </source>
</evidence>
<feature type="transmembrane region" description="Helical" evidence="1">
    <location>
        <begin position="310"/>
        <end position="335"/>
    </location>
</feature>
<gene>
    <name evidence="2" type="ORF">B879_02056</name>
</gene>
<accession>K1L3C1</accession>
<feature type="transmembrane region" description="Helical" evidence="1">
    <location>
        <begin position="280"/>
        <end position="298"/>
    </location>
</feature>
<keyword evidence="3" id="KW-1185">Reference proteome</keyword>
<feature type="transmembrane region" description="Helical" evidence="1">
    <location>
        <begin position="141"/>
        <end position="162"/>
    </location>
</feature>
<feature type="transmembrane region" description="Helical" evidence="1">
    <location>
        <begin position="356"/>
        <end position="375"/>
    </location>
</feature>
<comment type="caution">
    <text evidence="2">The sequence shown here is derived from an EMBL/GenBank/DDBJ whole genome shotgun (WGS) entry which is preliminary data.</text>
</comment>
<sequence length="495" mass="56777">MILTLLKLELLKTMRSTSFAKSILVAAFLGFLAIVLLSYVLLLGLFLKEIIEKGFESPDAYATLSGVLIYFYLFEFIYRYFVQKLPVLDLQHFLHLPIKKSWIIHFLLAKSFVSPLTLIAVLLFSPFAFKEIAPRFGDMAAWSWLGAVLMSSWSLHWLMLWFKQKFEDSLVGIGIVFVVLMLGAGSNYYGWFNLGAIMKPIFDWSLISVFPPVLMTVLFLALYVLAYNFYFKNAYLEDLVEEEEARFLNQNLGIFNRFGLAGELANLEWKLIIRHKKSRTYLMLAGFFLLYGLIFYTNPQYKTEEGFNHLFVFVGSFITGIFMLQYGQLFLSWNSANFDFFLSRRDGVQALVKGKYLLFIATSVLCYLLSVPYVYFGWDILLIHSAAFLFNIGVVMHFVVYLALWKPKPMDLNKGAMFNYEGVGIAQFLMIIPMLVAPYVIYLPFALLINQYAGLAAMAILGGVGVIAFPYLSQLSVQRVLSNRYQISSSFRQEL</sequence>
<keyword evidence="1" id="KW-0812">Transmembrane</keyword>
<feature type="transmembrane region" description="Helical" evidence="1">
    <location>
        <begin position="209"/>
        <end position="230"/>
    </location>
</feature>
<feature type="transmembrane region" description="Helical" evidence="1">
    <location>
        <begin position="451"/>
        <end position="472"/>
    </location>
</feature>
<feature type="transmembrane region" description="Helical" evidence="1">
    <location>
        <begin position="381"/>
        <end position="404"/>
    </location>
</feature>
<dbReference type="OrthoDB" id="1014144at2"/>
<keyword evidence="1" id="KW-1133">Transmembrane helix</keyword>
<dbReference type="AlphaFoldDB" id="K1L3C1"/>
<evidence type="ECO:0000256" key="1">
    <source>
        <dbReference type="SAM" id="Phobius"/>
    </source>
</evidence>
<keyword evidence="1" id="KW-0472">Membrane</keyword>
<feature type="transmembrane region" description="Helical" evidence="1">
    <location>
        <begin position="169"/>
        <end position="189"/>
    </location>
</feature>
<feature type="transmembrane region" description="Helical" evidence="1">
    <location>
        <begin position="61"/>
        <end position="81"/>
    </location>
</feature>
<feature type="transmembrane region" description="Helical" evidence="1">
    <location>
        <begin position="425"/>
        <end position="445"/>
    </location>
</feature>
<dbReference type="RefSeq" id="WP_009185086.1">
    <property type="nucleotide sequence ID" value="NZ_AMGM01000028.1"/>
</dbReference>
<dbReference type="InterPro" id="IPR043742">
    <property type="entry name" value="DUF5687"/>
</dbReference>
<reference evidence="2 3" key="1">
    <citation type="journal article" date="2012" name="J. Bacteriol.">
        <title>Draft Genome Sequence of Cecembia lonarensis Strain LW9T, Isolated from Lonar Lake, a Haloalkaline Lake in India.</title>
        <authorList>
            <person name="Shivaji S."/>
            <person name="Ara S."/>
            <person name="Singh A."/>
            <person name="Pinnaka A.K."/>
        </authorList>
    </citation>
    <scope>NUCLEOTIDE SEQUENCE [LARGE SCALE GENOMIC DNA]</scope>
    <source>
        <strain evidence="2 3">LW9</strain>
    </source>
</reference>
<proteinExistence type="predicted"/>
<protein>
    <submittedName>
        <fullName evidence="2">Uncharacterized protein</fullName>
    </submittedName>
</protein>
<dbReference type="PATRIC" id="fig|1225176.3.peg.2193"/>
<dbReference type="Proteomes" id="UP000004478">
    <property type="component" value="Unassembled WGS sequence"/>
</dbReference>
<feature type="transmembrane region" description="Helical" evidence="1">
    <location>
        <begin position="21"/>
        <end position="41"/>
    </location>
</feature>
<name>K1L3C1_CECL9</name>
<dbReference type="EMBL" id="AMGM01000028">
    <property type="protein sequence ID" value="EKB49301.1"/>
    <property type="molecule type" value="Genomic_DNA"/>
</dbReference>
<dbReference type="Pfam" id="PF18940">
    <property type="entry name" value="DUF5687"/>
    <property type="match status" value="1"/>
</dbReference>
<feature type="transmembrane region" description="Helical" evidence="1">
    <location>
        <begin position="102"/>
        <end position="129"/>
    </location>
</feature>